<protein>
    <recommendedName>
        <fullName evidence="11">Toxin-antitoxin system, toxin component, HicA family</fullName>
    </recommendedName>
</protein>
<dbReference type="RefSeq" id="WP_054669187.1">
    <property type="nucleotide sequence ID" value="NZ_AYZR01000008.1"/>
</dbReference>
<evidence type="ECO:0000256" key="3">
    <source>
        <dbReference type="ARBA" id="ARBA00022722"/>
    </source>
</evidence>
<proteinExistence type="inferred from homology"/>
<dbReference type="InterPro" id="IPR038570">
    <property type="entry name" value="HicA_sf"/>
</dbReference>
<keyword evidence="6" id="KW-0694">RNA-binding</keyword>
<dbReference type="GO" id="GO:0003729">
    <property type="term" value="F:mRNA binding"/>
    <property type="evidence" value="ECO:0007669"/>
    <property type="project" value="InterPro"/>
</dbReference>
<dbReference type="Gene3D" id="3.30.920.30">
    <property type="entry name" value="Hypothetical protein"/>
    <property type="match status" value="1"/>
</dbReference>
<evidence type="ECO:0000313" key="10">
    <source>
        <dbReference type="Proteomes" id="UP000051256"/>
    </source>
</evidence>
<dbReference type="STRING" id="1423802.FC56_GL000267"/>
<comment type="similarity">
    <text evidence="1">Belongs to the HicA mRNA interferase family.</text>
</comment>
<evidence type="ECO:0000256" key="7">
    <source>
        <dbReference type="ARBA" id="ARBA00023016"/>
    </source>
</evidence>
<organism evidence="9 10">
    <name type="scientific">Lentilactobacillus senioris DSM 24302 = JCM 17472</name>
    <dbReference type="NCBI Taxonomy" id="1423802"/>
    <lineage>
        <taxon>Bacteria</taxon>
        <taxon>Bacillati</taxon>
        <taxon>Bacillota</taxon>
        <taxon>Bacilli</taxon>
        <taxon>Lactobacillales</taxon>
        <taxon>Lactobacillaceae</taxon>
        <taxon>Lentilactobacillus</taxon>
    </lineage>
</organism>
<evidence type="ECO:0000256" key="2">
    <source>
        <dbReference type="ARBA" id="ARBA00022649"/>
    </source>
</evidence>
<dbReference type="Proteomes" id="UP000051256">
    <property type="component" value="Unassembled WGS sequence"/>
</dbReference>
<reference evidence="9 10" key="1">
    <citation type="journal article" date="2015" name="Genome Announc.">
        <title>Expanding the biotechnology potential of lactobacilli through comparative genomics of 213 strains and associated genera.</title>
        <authorList>
            <person name="Sun Z."/>
            <person name="Harris H.M."/>
            <person name="McCann A."/>
            <person name="Guo C."/>
            <person name="Argimon S."/>
            <person name="Zhang W."/>
            <person name="Yang X."/>
            <person name="Jeffery I.B."/>
            <person name="Cooney J.C."/>
            <person name="Kagawa T.F."/>
            <person name="Liu W."/>
            <person name="Song Y."/>
            <person name="Salvetti E."/>
            <person name="Wrobel A."/>
            <person name="Rasinkangas P."/>
            <person name="Parkhill J."/>
            <person name="Rea M.C."/>
            <person name="O'Sullivan O."/>
            <person name="Ritari J."/>
            <person name="Douillard F.P."/>
            <person name="Paul Ross R."/>
            <person name="Yang R."/>
            <person name="Briner A.E."/>
            <person name="Felis G.E."/>
            <person name="de Vos W.M."/>
            <person name="Barrangou R."/>
            <person name="Klaenhammer T.R."/>
            <person name="Caufield P.W."/>
            <person name="Cui Y."/>
            <person name="Zhang H."/>
            <person name="O'Toole P.W."/>
        </authorList>
    </citation>
    <scope>NUCLEOTIDE SEQUENCE [LARGE SCALE GENOMIC DNA]</scope>
    <source>
        <strain evidence="9 10">DSM 24302</strain>
    </source>
</reference>
<evidence type="ECO:0000256" key="5">
    <source>
        <dbReference type="ARBA" id="ARBA00022801"/>
    </source>
</evidence>
<dbReference type="InterPro" id="IPR012933">
    <property type="entry name" value="HicA_mRNA_interferase"/>
</dbReference>
<gene>
    <name evidence="9" type="ORF">FC56_GL000267</name>
</gene>
<dbReference type="EMBL" id="AYZR01000008">
    <property type="protein sequence ID" value="KRM93554.1"/>
    <property type="molecule type" value="Genomic_DNA"/>
</dbReference>
<keyword evidence="3" id="KW-0540">Nuclease</keyword>
<dbReference type="SUPFAM" id="SSF54786">
    <property type="entry name" value="YcfA/nrd intein domain"/>
    <property type="match status" value="1"/>
</dbReference>
<evidence type="ECO:0000313" key="9">
    <source>
        <dbReference type="EMBL" id="KRM93554.1"/>
    </source>
</evidence>
<keyword evidence="4" id="KW-0255">Endonuclease</keyword>
<accession>A0A0R2CRE4</accession>
<name>A0A0R2CRE4_9LACO</name>
<keyword evidence="10" id="KW-1185">Reference proteome</keyword>
<comment type="caution">
    <text evidence="9">The sequence shown here is derived from an EMBL/GenBank/DDBJ whole genome shotgun (WGS) entry which is preliminary data.</text>
</comment>
<keyword evidence="7" id="KW-0346">Stress response</keyword>
<evidence type="ECO:0000256" key="4">
    <source>
        <dbReference type="ARBA" id="ARBA00022759"/>
    </source>
</evidence>
<feature type="compositionally biased region" description="Basic and acidic residues" evidence="8">
    <location>
        <begin position="21"/>
        <end position="34"/>
    </location>
</feature>
<evidence type="ECO:0000256" key="6">
    <source>
        <dbReference type="ARBA" id="ARBA00022884"/>
    </source>
</evidence>
<keyword evidence="2" id="KW-1277">Toxin-antitoxin system</keyword>
<sequence length="60" mass="6675">MPMTQKAMVKLLKSHGWTKTDGGKGSHIKMDKPGFRPITVPHGELNKYTERGIKKEAGLL</sequence>
<dbReference type="GO" id="GO:0016787">
    <property type="term" value="F:hydrolase activity"/>
    <property type="evidence" value="ECO:0007669"/>
    <property type="project" value="UniProtKB-KW"/>
</dbReference>
<dbReference type="AlphaFoldDB" id="A0A0R2CRE4"/>
<keyword evidence="5" id="KW-0378">Hydrolase</keyword>
<feature type="region of interest" description="Disordered" evidence="8">
    <location>
        <begin position="16"/>
        <end position="43"/>
    </location>
</feature>
<dbReference type="GO" id="GO:0004519">
    <property type="term" value="F:endonuclease activity"/>
    <property type="evidence" value="ECO:0007669"/>
    <property type="project" value="UniProtKB-KW"/>
</dbReference>
<evidence type="ECO:0008006" key="11">
    <source>
        <dbReference type="Google" id="ProtNLM"/>
    </source>
</evidence>
<evidence type="ECO:0000256" key="8">
    <source>
        <dbReference type="SAM" id="MobiDB-lite"/>
    </source>
</evidence>
<evidence type="ECO:0000256" key="1">
    <source>
        <dbReference type="ARBA" id="ARBA00006620"/>
    </source>
</evidence>
<dbReference type="PATRIC" id="fig|1423802.4.peg.274"/>
<dbReference type="Pfam" id="PF07927">
    <property type="entry name" value="HicA_toxin"/>
    <property type="match status" value="1"/>
</dbReference>